<evidence type="ECO:0000313" key="9">
    <source>
        <dbReference type="EMBL" id="MBD2846325.1"/>
    </source>
</evidence>
<keyword evidence="3" id="KW-1003">Cell membrane</keyword>
<dbReference type="EMBL" id="JACXIZ010000022">
    <property type="protein sequence ID" value="MBD2846325.1"/>
    <property type="molecule type" value="Genomic_DNA"/>
</dbReference>
<gene>
    <name evidence="9" type="ORF">IDH44_14065</name>
</gene>
<evidence type="ECO:0000256" key="4">
    <source>
        <dbReference type="ARBA" id="ARBA00022692"/>
    </source>
</evidence>
<evidence type="ECO:0000256" key="1">
    <source>
        <dbReference type="ARBA" id="ARBA00004651"/>
    </source>
</evidence>
<dbReference type="Proteomes" id="UP000621560">
    <property type="component" value="Unassembled WGS sequence"/>
</dbReference>
<keyword evidence="4 7" id="KW-0812">Transmembrane</keyword>
<keyword evidence="2 7" id="KW-0813">Transport</keyword>
<dbReference type="Pfam" id="PF00528">
    <property type="entry name" value="BPD_transp_1"/>
    <property type="match status" value="1"/>
</dbReference>
<feature type="transmembrane region" description="Helical" evidence="7">
    <location>
        <begin position="9"/>
        <end position="27"/>
    </location>
</feature>
<dbReference type="GO" id="GO:0055085">
    <property type="term" value="P:transmembrane transport"/>
    <property type="evidence" value="ECO:0007669"/>
    <property type="project" value="InterPro"/>
</dbReference>
<dbReference type="PANTHER" id="PTHR43227">
    <property type="entry name" value="BLL4140 PROTEIN"/>
    <property type="match status" value="1"/>
</dbReference>
<comment type="similarity">
    <text evidence="7">Belongs to the binding-protein-dependent transport system permease family.</text>
</comment>
<proteinExistence type="inferred from homology"/>
<accession>A0A927BVB6</accession>
<reference evidence="9" key="1">
    <citation type="submission" date="2020-09" db="EMBL/GenBank/DDBJ databases">
        <title>A novel bacterium of genus Paenibacillus, isolated from South China Sea.</title>
        <authorList>
            <person name="Huang H."/>
            <person name="Mo K."/>
            <person name="Hu Y."/>
        </authorList>
    </citation>
    <scope>NUCLEOTIDE SEQUENCE</scope>
    <source>
        <strain evidence="9">IB182496</strain>
    </source>
</reference>
<dbReference type="InterPro" id="IPR035906">
    <property type="entry name" value="MetI-like_sf"/>
</dbReference>
<feature type="transmembrane region" description="Helical" evidence="7">
    <location>
        <begin position="110"/>
        <end position="131"/>
    </location>
</feature>
<comment type="subcellular location">
    <subcellularLocation>
        <location evidence="1 7">Cell membrane</location>
        <topology evidence="1 7">Multi-pass membrane protein</topology>
    </subcellularLocation>
</comment>
<dbReference type="Gene3D" id="1.10.3720.10">
    <property type="entry name" value="MetI-like"/>
    <property type="match status" value="1"/>
</dbReference>
<evidence type="ECO:0000256" key="5">
    <source>
        <dbReference type="ARBA" id="ARBA00022989"/>
    </source>
</evidence>
<dbReference type="GO" id="GO:0005886">
    <property type="term" value="C:plasma membrane"/>
    <property type="evidence" value="ECO:0007669"/>
    <property type="project" value="UniProtKB-SubCell"/>
</dbReference>
<keyword evidence="5 7" id="KW-1133">Transmembrane helix</keyword>
<evidence type="ECO:0000313" key="10">
    <source>
        <dbReference type="Proteomes" id="UP000621560"/>
    </source>
</evidence>
<feature type="transmembrane region" description="Helical" evidence="7">
    <location>
        <begin position="205"/>
        <end position="223"/>
    </location>
</feature>
<dbReference type="RefSeq" id="WP_190918747.1">
    <property type="nucleotide sequence ID" value="NZ_JACXIZ010000022.1"/>
</dbReference>
<dbReference type="PANTHER" id="PTHR43227:SF11">
    <property type="entry name" value="BLL4140 PROTEIN"/>
    <property type="match status" value="1"/>
</dbReference>
<dbReference type="AlphaFoldDB" id="A0A927BVB6"/>
<sequence length="299" mass="33923">MRARLLQDRYLYGLLVPFVVWYVLFQYKPLYGLLIAFQDFSLFKGIEGSPWVGFEHFEAFFTGPYFWRTLKNTFLLSLYQLVFAFPFPIILALLLNEVRRLAFKKIVQTLTYLPHFISVVIVAGLVTNLLAPSNGLVNILIEKLGGEKIYFLIHPDYFRTIFIASMDIWKEAGFATIIYIAALSGVNPSLYEAAVIDGANRWKQTWHVTLPAILPTVAIMLIMKVGQLLEVGYEAIILLYQPSTYETADVISTYVYRTGLQEGNYDLATAVGMFNGVVALILVIFANKVSKKLTDTGLW</sequence>
<name>A0A927BVB6_9BACL</name>
<evidence type="ECO:0000256" key="7">
    <source>
        <dbReference type="RuleBase" id="RU363032"/>
    </source>
</evidence>
<dbReference type="InterPro" id="IPR050809">
    <property type="entry name" value="UgpAE/MalFG_permease"/>
</dbReference>
<dbReference type="CDD" id="cd06261">
    <property type="entry name" value="TM_PBP2"/>
    <property type="match status" value="1"/>
</dbReference>
<feature type="transmembrane region" description="Helical" evidence="7">
    <location>
        <begin position="267"/>
        <end position="286"/>
    </location>
</feature>
<feature type="domain" description="ABC transmembrane type-1" evidence="8">
    <location>
        <begin position="70"/>
        <end position="286"/>
    </location>
</feature>
<feature type="transmembrane region" description="Helical" evidence="7">
    <location>
        <begin position="172"/>
        <end position="193"/>
    </location>
</feature>
<evidence type="ECO:0000256" key="6">
    <source>
        <dbReference type="ARBA" id="ARBA00023136"/>
    </source>
</evidence>
<comment type="caution">
    <text evidence="9">The sequence shown here is derived from an EMBL/GenBank/DDBJ whole genome shotgun (WGS) entry which is preliminary data.</text>
</comment>
<feature type="transmembrane region" description="Helical" evidence="7">
    <location>
        <begin position="74"/>
        <end position="98"/>
    </location>
</feature>
<protein>
    <submittedName>
        <fullName evidence="9">Sugar ABC transporter permease</fullName>
    </submittedName>
</protein>
<dbReference type="PROSITE" id="PS50928">
    <property type="entry name" value="ABC_TM1"/>
    <property type="match status" value="1"/>
</dbReference>
<dbReference type="InterPro" id="IPR000515">
    <property type="entry name" value="MetI-like"/>
</dbReference>
<keyword evidence="6 7" id="KW-0472">Membrane</keyword>
<dbReference type="SUPFAM" id="SSF161098">
    <property type="entry name" value="MetI-like"/>
    <property type="match status" value="1"/>
</dbReference>
<evidence type="ECO:0000259" key="8">
    <source>
        <dbReference type="PROSITE" id="PS50928"/>
    </source>
</evidence>
<evidence type="ECO:0000256" key="2">
    <source>
        <dbReference type="ARBA" id="ARBA00022448"/>
    </source>
</evidence>
<organism evidence="9 10">
    <name type="scientific">Paenibacillus sabuli</name>
    <dbReference type="NCBI Taxonomy" id="2772509"/>
    <lineage>
        <taxon>Bacteria</taxon>
        <taxon>Bacillati</taxon>
        <taxon>Bacillota</taxon>
        <taxon>Bacilli</taxon>
        <taxon>Bacillales</taxon>
        <taxon>Paenibacillaceae</taxon>
        <taxon>Paenibacillus</taxon>
    </lineage>
</organism>
<evidence type="ECO:0000256" key="3">
    <source>
        <dbReference type="ARBA" id="ARBA00022475"/>
    </source>
</evidence>
<keyword evidence="10" id="KW-1185">Reference proteome</keyword>